<gene>
    <name evidence="10" type="ORF">Plil01_001656900</name>
</gene>
<evidence type="ECO:0000256" key="2">
    <source>
        <dbReference type="ARBA" id="ARBA00022692"/>
    </source>
</evidence>
<accession>A0A9W7CS31</accession>
<keyword evidence="6" id="KW-0407">Ion channel</keyword>
<feature type="transmembrane region" description="Helical" evidence="8">
    <location>
        <begin position="515"/>
        <end position="543"/>
    </location>
</feature>
<dbReference type="Gene3D" id="1.10.287.70">
    <property type="match status" value="2"/>
</dbReference>
<feature type="binding site" evidence="5">
    <location>
        <position position="303"/>
    </location>
    <ligand>
        <name>Ca(2+)</name>
        <dbReference type="ChEBI" id="CHEBI:29108"/>
    </ligand>
</feature>
<dbReference type="PANTHER" id="PTHR10037">
    <property type="entry name" value="VOLTAGE-GATED CATION CHANNEL CALCIUM AND SODIUM"/>
    <property type="match status" value="1"/>
</dbReference>
<keyword evidence="6" id="KW-0851">Voltage-gated channel</keyword>
<keyword evidence="4 8" id="KW-0472">Membrane</keyword>
<keyword evidence="11" id="KW-1185">Reference proteome</keyword>
<dbReference type="Gene3D" id="1.20.120.350">
    <property type="entry name" value="Voltage-gated potassium channels. Chain C"/>
    <property type="match status" value="2"/>
</dbReference>
<keyword evidence="3 8" id="KW-1133">Transmembrane helix</keyword>
<feature type="transmembrane region" description="Helical" evidence="8">
    <location>
        <begin position="555"/>
        <end position="574"/>
    </location>
</feature>
<dbReference type="GO" id="GO:0005245">
    <property type="term" value="F:voltage-gated calcium channel activity"/>
    <property type="evidence" value="ECO:0007669"/>
    <property type="project" value="InterPro"/>
</dbReference>
<feature type="transmembrane region" description="Helical" evidence="8">
    <location>
        <begin position="427"/>
        <end position="445"/>
    </location>
</feature>
<feature type="domain" description="Ion transport" evidence="9">
    <location>
        <begin position="392"/>
        <end position="601"/>
    </location>
</feature>
<dbReference type="InterPro" id="IPR043203">
    <property type="entry name" value="VGCC_Ca_Na"/>
</dbReference>
<evidence type="ECO:0000256" key="1">
    <source>
        <dbReference type="ARBA" id="ARBA00004141"/>
    </source>
</evidence>
<evidence type="ECO:0000256" key="5">
    <source>
        <dbReference type="PIRSR" id="PIRSR602077-1"/>
    </source>
</evidence>
<dbReference type="Proteomes" id="UP001165083">
    <property type="component" value="Unassembled WGS sequence"/>
</dbReference>
<feature type="region of interest" description="Disordered" evidence="7">
    <location>
        <begin position="1"/>
        <end position="34"/>
    </location>
</feature>
<evidence type="ECO:0000256" key="6">
    <source>
        <dbReference type="RuleBase" id="RU003808"/>
    </source>
</evidence>
<dbReference type="InterPro" id="IPR027359">
    <property type="entry name" value="Volt_channel_dom_sf"/>
</dbReference>
<reference evidence="10" key="1">
    <citation type="submission" date="2023-04" db="EMBL/GenBank/DDBJ databases">
        <title>Phytophthora lilii NBRC 32176.</title>
        <authorList>
            <person name="Ichikawa N."/>
            <person name="Sato H."/>
            <person name="Tonouchi N."/>
        </authorList>
    </citation>
    <scope>NUCLEOTIDE SEQUENCE</scope>
    <source>
        <strain evidence="10">NBRC 32176</strain>
    </source>
</reference>
<dbReference type="GO" id="GO:0005891">
    <property type="term" value="C:voltage-gated calcium channel complex"/>
    <property type="evidence" value="ECO:0007669"/>
    <property type="project" value="InterPro"/>
</dbReference>
<dbReference type="SUPFAM" id="SSF81324">
    <property type="entry name" value="Voltage-gated potassium channels"/>
    <property type="match status" value="2"/>
</dbReference>
<evidence type="ECO:0000256" key="8">
    <source>
        <dbReference type="SAM" id="Phobius"/>
    </source>
</evidence>
<evidence type="ECO:0000313" key="11">
    <source>
        <dbReference type="Proteomes" id="UP001165083"/>
    </source>
</evidence>
<name>A0A9W7CS31_9STRA</name>
<feature type="transmembrane region" description="Helical" evidence="8">
    <location>
        <begin position="62"/>
        <end position="82"/>
    </location>
</feature>
<evidence type="ECO:0000256" key="3">
    <source>
        <dbReference type="ARBA" id="ARBA00022989"/>
    </source>
</evidence>
<comment type="caution">
    <text evidence="10">The sequence shown here is derived from an EMBL/GenBank/DDBJ whole genome shotgun (WGS) entry which is preliminary data.</text>
</comment>
<dbReference type="EMBL" id="BSXW01002095">
    <property type="protein sequence ID" value="GMF40775.1"/>
    <property type="molecule type" value="Genomic_DNA"/>
</dbReference>
<protein>
    <submittedName>
        <fullName evidence="10">Unnamed protein product</fullName>
    </submittedName>
</protein>
<dbReference type="PRINTS" id="PR00167">
    <property type="entry name" value="CACHANNEL"/>
</dbReference>
<feature type="domain" description="Ion transport" evidence="9">
    <location>
        <begin position="57"/>
        <end position="159"/>
    </location>
</feature>
<dbReference type="Pfam" id="PF00520">
    <property type="entry name" value="Ion_trans"/>
    <property type="match status" value="3"/>
</dbReference>
<keyword evidence="5" id="KW-0479">Metal-binding</keyword>
<evidence type="ECO:0000313" key="10">
    <source>
        <dbReference type="EMBL" id="GMF40775.1"/>
    </source>
</evidence>
<evidence type="ECO:0000259" key="9">
    <source>
        <dbReference type="Pfam" id="PF00520"/>
    </source>
</evidence>
<dbReference type="GO" id="GO:0001518">
    <property type="term" value="C:voltage-gated sodium channel complex"/>
    <property type="evidence" value="ECO:0007669"/>
    <property type="project" value="TreeGrafter"/>
</dbReference>
<comment type="subcellular location">
    <subcellularLocation>
        <location evidence="1 6">Membrane</location>
        <topology evidence="1 6">Multi-pass membrane protein</topology>
    </subcellularLocation>
</comment>
<dbReference type="GO" id="GO:0046872">
    <property type="term" value="F:metal ion binding"/>
    <property type="evidence" value="ECO:0007669"/>
    <property type="project" value="UniProtKB-KW"/>
</dbReference>
<keyword evidence="6" id="KW-0109">Calcium transport</keyword>
<feature type="transmembrane region" description="Helical" evidence="8">
    <location>
        <begin position="319"/>
        <end position="344"/>
    </location>
</feature>
<keyword evidence="6" id="KW-0813">Transport</keyword>
<proteinExistence type="inferred from homology"/>
<comment type="similarity">
    <text evidence="6">Belongs to the calcium channel alpha-1 subunit (TC 1.A.1.11) family.</text>
</comment>
<keyword evidence="5 6" id="KW-0106">Calcium</keyword>
<keyword evidence="6" id="KW-0107">Calcium channel</keyword>
<evidence type="ECO:0000256" key="7">
    <source>
        <dbReference type="SAM" id="MobiDB-lite"/>
    </source>
</evidence>
<dbReference type="GO" id="GO:0005248">
    <property type="term" value="F:voltage-gated sodium channel activity"/>
    <property type="evidence" value="ECO:0007669"/>
    <property type="project" value="TreeGrafter"/>
</dbReference>
<dbReference type="PANTHER" id="PTHR10037:SF62">
    <property type="entry name" value="SODIUM CHANNEL PROTEIN 60E"/>
    <property type="match status" value="1"/>
</dbReference>
<organism evidence="10 11">
    <name type="scientific">Phytophthora lilii</name>
    <dbReference type="NCBI Taxonomy" id="2077276"/>
    <lineage>
        <taxon>Eukaryota</taxon>
        <taxon>Sar</taxon>
        <taxon>Stramenopiles</taxon>
        <taxon>Oomycota</taxon>
        <taxon>Peronosporomycetes</taxon>
        <taxon>Peronosporales</taxon>
        <taxon>Peronosporaceae</taxon>
        <taxon>Phytophthora</taxon>
    </lineage>
</organism>
<evidence type="ECO:0000256" key="4">
    <source>
        <dbReference type="ARBA" id="ARBA00023136"/>
    </source>
</evidence>
<sequence length="652" mass="73700">MKAQHAGTVVAANGPEQHQVQQRRDHSKHYDEKKDLRKVGDADNKVRRWCIRVVSHVYFDRFIIFCIVVNSIVLAAVDFSVVDFKLNPTSHGKKFKNGEIIDAYSAANHVVEIFEIIFTTVFTAECIVKIIALGVTGKGSYWKDNWNVIDFLMLFASHVCRLTEFPVRLPANDNSWPLSNAYVQLVVANPSAYRCLDAPQLDSTDSVSGYKKETSPWRIPQNCFWPIDYDDRKLCAVPYHPGGHRCTSGNTCGSNYDAFGNRRFLEQRVMQDVLHTPKLNWGYTTYDNIGRALLTIFQSVTEEGWTLIMYMTMDASHPALGACFAIGLIIFASYFVMNLTIAVISEEFKIDKPVKRGRKSSLGNMKWGSHKKLLPADPTSQPSSFFFGILTHRFFSDISLAVVFANTIVLSLDHYPISQSMETNLEIAHFAFLCIFVVEMILKLFGLGWRHYFRDKLNCFGAAIVVSDILEVSISPPSFMSTHGAYQTGAVSLLRAFRLFRVFRLARRWKSPRDILAMIAQAVASIGNFGVLLFLFIYIFSLMGMQVPRNNFDTLPWAIATVFQVITGDNWSTVLYDAMRGNGMRACSYFIVLVRILPMLLARLAQQFTNKPKAGDVGRFCANESVSSAVAGQFFVWRRPEHDKTARKQVNG</sequence>
<dbReference type="AlphaFoldDB" id="A0A9W7CS31"/>
<feature type="compositionally biased region" description="Basic and acidic residues" evidence="7">
    <location>
        <begin position="22"/>
        <end position="34"/>
    </location>
</feature>
<keyword evidence="6" id="KW-0406">Ion transport</keyword>
<keyword evidence="2 8" id="KW-0812">Transmembrane</keyword>
<dbReference type="InterPro" id="IPR005821">
    <property type="entry name" value="Ion_trans_dom"/>
</dbReference>
<feature type="domain" description="Ion transport" evidence="9">
    <location>
        <begin position="280"/>
        <end position="349"/>
    </location>
</feature>
<dbReference type="InterPro" id="IPR002077">
    <property type="entry name" value="VDCCAlpha1"/>
</dbReference>
<dbReference type="OrthoDB" id="78836at2759"/>